<evidence type="ECO:0000313" key="3">
    <source>
        <dbReference type="Proteomes" id="UP000312397"/>
    </source>
</evidence>
<protein>
    <submittedName>
        <fullName evidence="2">Methionine ABC transporter ATP-binding protein</fullName>
    </submittedName>
</protein>
<keyword evidence="2" id="KW-0067">ATP-binding</keyword>
<sequence>LKPNEKMKEFLGESDFLPSTGLNIKLYFPKEVAQNSIITHMARTLNIDFNIVWGKIEKLNGNALGNLVINIDEKDKSKVLNYIEQSGVLWEVVS</sequence>
<dbReference type="EMBL" id="VEVS01000091">
    <property type="protein sequence ID" value="TNO40382.1"/>
    <property type="molecule type" value="Genomic_DNA"/>
</dbReference>
<feature type="domain" description="NIL" evidence="1">
    <location>
        <begin position="20"/>
        <end position="93"/>
    </location>
</feature>
<reference evidence="2 3" key="1">
    <citation type="submission" date="2019-06" db="EMBL/GenBank/DDBJ databases">
        <title>Epidemiology of MDR Campylobacter spp.</title>
        <authorList>
            <person name="Addetia A."/>
            <person name="Greninger A."/>
            <person name="Fang F."/>
        </authorList>
    </citation>
    <scope>NUCLEOTIDE SEQUENCE [LARGE SCALE GENOMIC DNA]</scope>
    <source>
        <strain evidence="2 3">HMC314</strain>
    </source>
</reference>
<proteinExistence type="predicted"/>
<dbReference type="RefSeq" id="WP_285949323.1">
    <property type="nucleotide sequence ID" value="NZ_VEVS01000091.1"/>
</dbReference>
<gene>
    <name evidence="2" type="ORF">FH034_10245</name>
</gene>
<evidence type="ECO:0000313" key="2">
    <source>
        <dbReference type="EMBL" id="TNO40382.1"/>
    </source>
</evidence>
<dbReference type="SMART" id="SM00930">
    <property type="entry name" value="NIL"/>
    <property type="match status" value="1"/>
</dbReference>
<dbReference type="Pfam" id="PF09383">
    <property type="entry name" value="NIL"/>
    <property type="match status" value="1"/>
</dbReference>
<keyword evidence="2" id="KW-0547">Nucleotide-binding</keyword>
<accession>A0A5C4YD40</accession>
<name>A0A5C4YD40_CAMJU</name>
<feature type="non-terminal residue" evidence="2">
    <location>
        <position position="1"/>
    </location>
</feature>
<dbReference type="SUPFAM" id="SSF55021">
    <property type="entry name" value="ACT-like"/>
    <property type="match status" value="1"/>
</dbReference>
<dbReference type="GO" id="GO:0005524">
    <property type="term" value="F:ATP binding"/>
    <property type="evidence" value="ECO:0007669"/>
    <property type="project" value="UniProtKB-KW"/>
</dbReference>
<dbReference type="Gene3D" id="3.30.70.260">
    <property type="match status" value="1"/>
</dbReference>
<dbReference type="InterPro" id="IPR018449">
    <property type="entry name" value="NIL_domain"/>
</dbReference>
<dbReference type="InterPro" id="IPR045865">
    <property type="entry name" value="ACT-like_dom_sf"/>
</dbReference>
<comment type="caution">
    <text evidence="2">The sequence shown here is derived from an EMBL/GenBank/DDBJ whole genome shotgun (WGS) entry which is preliminary data.</text>
</comment>
<dbReference type="Proteomes" id="UP000312397">
    <property type="component" value="Unassembled WGS sequence"/>
</dbReference>
<organism evidence="2 3">
    <name type="scientific">Campylobacter jejuni</name>
    <dbReference type="NCBI Taxonomy" id="197"/>
    <lineage>
        <taxon>Bacteria</taxon>
        <taxon>Pseudomonadati</taxon>
        <taxon>Campylobacterota</taxon>
        <taxon>Epsilonproteobacteria</taxon>
        <taxon>Campylobacterales</taxon>
        <taxon>Campylobacteraceae</taxon>
        <taxon>Campylobacter</taxon>
    </lineage>
</organism>
<dbReference type="AlphaFoldDB" id="A0A5C4YD40"/>
<evidence type="ECO:0000259" key="1">
    <source>
        <dbReference type="SMART" id="SM00930"/>
    </source>
</evidence>